<dbReference type="InterPro" id="IPR005107">
    <property type="entry name" value="CO_DH_flav_C"/>
</dbReference>
<comment type="caution">
    <text evidence="5">The sequence shown here is derived from an EMBL/GenBank/DDBJ whole genome shotgun (WGS) entry which is preliminary data.</text>
</comment>
<dbReference type="InterPro" id="IPR002346">
    <property type="entry name" value="Mopterin_DH_FAD-bd"/>
</dbReference>
<dbReference type="InterPro" id="IPR016169">
    <property type="entry name" value="FAD-bd_PCMH_sub2"/>
</dbReference>
<evidence type="ECO:0000256" key="1">
    <source>
        <dbReference type="ARBA" id="ARBA00022630"/>
    </source>
</evidence>
<evidence type="ECO:0000256" key="3">
    <source>
        <dbReference type="ARBA" id="ARBA00023002"/>
    </source>
</evidence>
<organism evidence="5 6">
    <name type="scientific">Geodia barretti</name>
    <name type="common">Barrett's horny sponge</name>
    <dbReference type="NCBI Taxonomy" id="519541"/>
    <lineage>
        <taxon>Eukaryota</taxon>
        <taxon>Metazoa</taxon>
        <taxon>Porifera</taxon>
        <taxon>Demospongiae</taxon>
        <taxon>Heteroscleromorpha</taxon>
        <taxon>Tetractinellida</taxon>
        <taxon>Astrophorina</taxon>
        <taxon>Geodiidae</taxon>
        <taxon>Geodia</taxon>
    </lineage>
</organism>
<dbReference type="SUPFAM" id="SSF55447">
    <property type="entry name" value="CO dehydrogenase flavoprotein C-terminal domain-like"/>
    <property type="match status" value="1"/>
</dbReference>
<dbReference type="InterPro" id="IPR016166">
    <property type="entry name" value="FAD-bd_PCMH"/>
</dbReference>
<dbReference type="InterPro" id="IPR036683">
    <property type="entry name" value="CO_DH_flav_C_dom_sf"/>
</dbReference>
<dbReference type="AlphaFoldDB" id="A0AA35X389"/>
<reference evidence="5" key="1">
    <citation type="submission" date="2023-03" db="EMBL/GenBank/DDBJ databases">
        <authorList>
            <person name="Steffen K."/>
            <person name="Cardenas P."/>
        </authorList>
    </citation>
    <scope>NUCLEOTIDE SEQUENCE</scope>
</reference>
<dbReference type="Gene3D" id="3.30.43.10">
    <property type="entry name" value="Uridine Diphospho-n-acetylenolpyruvylglucosamine Reductase, domain 2"/>
    <property type="match status" value="1"/>
</dbReference>
<dbReference type="PANTHER" id="PTHR42659:SF2">
    <property type="entry name" value="XANTHINE DEHYDROGENASE SUBUNIT C-RELATED"/>
    <property type="match status" value="1"/>
</dbReference>
<dbReference type="Gene3D" id="3.30.465.10">
    <property type="match status" value="1"/>
</dbReference>
<keyword evidence="1" id="KW-0285">Flavoprotein</keyword>
<gene>
    <name evidence="5" type="ORF">GBAR_LOCUS20423</name>
</gene>
<proteinExistence type="predicted"/>
<evidence type="ECO:0000259" key="4">
    <source>
        <dbReference type="PROSITE" id="PS51387"/>
    </source>
</evidence>
<name>A0AA35X389_GEOBA</name>
<dbReference type="InterPro" id="IPR051312">
    <property type="entry name" value="Diverse_Substr_Oxidored"/>
</dbReference>
<dbReference type="Gene3D" id="3.30.390.50">
    <property type="entry name" value="CO dehydrogenase flavoprotein, C-terminal domain"/>
    <property type="match status" value="1"/>
</dbReference>
<dbReference type="PANTHER" id="PTHR42659">
    <property type="entry name" value="XANTHINE DEHYDROGENASE SUBUNIT C-RELATED"/>
    <property type="match status" value="1"/>
</dbReference>
<dbReference type="Pfam" id="PF03450">
    <property type="entry name" value="CO_deh_flav_C"/>
    <property type="match status" value="1"/>
</dbReference>
<dbReference type="PROSITE" id="PS51387">
    <property type="entry name" value="FAD_PCMH"/>
    <property type="match status" value="1"/>
</dbReference>
<dbReference type="InterPro" id="IPR036318">
    <property type="entry name" value="FAD-bd_PCMH-like_sf"/>
</dbReference>
<dbReference type="SMART" id="SM01092">
    <property type="entry name" value="CO_deh_flav_C"/>
    <property type="match status" value="1"/>
</dbReference>
<evidence type="ECO:0000313" key="6">
    <source>
        <dbReference type="Proteomes" id="UP001174909"/>
    </source>
</evidence>
<dbReference type="Proteomes" id="UP001174909">
    <property type="component" value="Unassembled WGS sequence"/>
</dbReference>
<dbReference type="EMBL" id="CASHTH010002870">
    <property type="protein sequence ID" value="CAI8036445.1"/>
    <property type="molecule type" value="Genomic_DNA"/>
</dbReference>
<evidence type="ECO:0000256" key="2">
    <source>
        <dbReference type="ARBA" id="ARBA00022827"/>
    </source>
</evidence>
<dbReference type="GO" id="GO:0071949">
    <property type="term" value="F:FAD binding"/>
    <property type="evidence" value="ECO:0007669"/>
    <property type="project" value="InterPro"/>
</dbReference>
<dbReference type="Pfam" id="PF00941">
    <property type="entry name" value="FAD_binding_5"/>
    <property type="match status" value="1"/>
</dbReference>
<keyword evidence="6" id="KW-1185">Reference proteome</keyword>
<keyword evidence="3" id="KW-0560">Oxidoreductase</keyword>
<feature type="domain" description="FAD-binding PCMH-type" evidence="4">
    <location>
        <begin position="1"/>
        <end position="175"/>
    </location>
</feature>
<sequence length="291" mass="29977">MRAIDYVAPTSLSEAVAILSAHGDRARPLAGGTDIIVQLRGGRRELDVLVDAKTIPELNQIELTDSGLRLGAAVPCYEVYQNQAVAAAYPGLMDAAGLIGSIQIQGRASIGGNLCNAAPSGDSIPPVITMGGEAHINGPNGWRAVAAEDFCTGPGRSVLEPGEILVGIQIPAPAANSGTAYLRFIPRNEMDIAVAGVSSSVVLDGSGQTIQSARIALASVGPTPILATAAGDSLAGKAVSDDAIAEAGRLASEAAIPITDMRGTIRQRHHLVDVLTRRTLNIAIRRARGEE</sequence>
<dbReference type="InterPro" id="IPR016167">
    <property type="entry name" value="FAD-bd_PCMH_sub1"/>
</dbReference>
<dbReference type="SUPFAM" id="SSF56176">
    <property type="entry name" value="FAD-binding/transporter-associated domain-like"/>
    <property type="match status" value="1"/>
</dbReference>
<accession>A0AA35X389</accession>
<evidence type="ECO:0000313" key="5">
    <source>
        <dbReference type="EMBL" id="CAI8036445.1"/>
    </source>
</evidence>
<keyword evidence="2" id="KW-0274">FAD</keyword>
<protein>
    <submittedName>
        <fullName evidence="5">Carbon monoxide dehydrogenase medium chain</fullName>
    </submittedName>
</protein>
<dbReference type="GO" id="GO:0016491">
    <property type="term" value="F:oxidoreductase activity"/>
    <property type="evidence" value="ECO:0007669"/>
    <property type="project" value="UniProtKB-KW"/>
</dbReference>